<dbReference type="EMBL" id="FP929136">
    <property type="protein sequence ID" value="CBX99557.1"/>
    <property type="molecule type" value="Genomic_DNA"/>
</dbReference>
<dbReference type="AlphaFoldDB" id="E5A7G2"/>
<feature type="region of interest" description="Disordered" evidence="1">
    <location>
        <begin position="264"/>
        <end position="321"/>
    </location>
</feature>
<feature type="signal peptide" evidence="2">
    <location>
        <begin position="1"/>
        <end position="29"/>
    </location>
</feature>
<protein>
    <submittedName>
        <fullName evidence="3">Uncharacterized protein</fullName>
    </submittedName>
</protein>
<evidence type="ECO:0000256" key="1">
    <source>
        <dbReference type="SAM" id="MobiDB-lite"/>
    </source>
</evidence>
<accession>E5A7G2</accession>
<name>E5A7G2_LEPMJ</name>
<feature type="compositionally biased region" description="Polar residues" evidence="1">
    <location>
        <begin position="292"/>
        <end position="319"/>
    </location>
</feature>
<feature type="region of interest" description="Disordered" evidence="1">
    <location>
        <begin position="149"/>
        <end position="186"/>
    </location>
</feature>
<dbReference type="VEuPathDB" id="FungiDB:LEMA_P087960.1"/>
<sequence>MWLVIQLHYAYRLLLLHIDRLMVLALVEAEDRSVRCYVGHTHTVSASSQQTPDNHCTQPGPTSLYNPKVLLEPMKPSTVASCTIANEFLRRRMQLDRDPTTRRHRNSSQRACPTSFTVDDTLPRDLDPIKPAQIHQKVKRVRSRRVLDIEEGHSPERQLKDAAHSARTATAEQHRRPNMWRLGLDPDRRNSPLFAVMRKDPERALQDKQIAQLSSPQRLDDWEGDELSDTQGGAQEWMARTDHECAQETTPDHCCSCLPAMEDDGDSNEDHARSRKPNRADIGVGQAPTFGKSASPTSDTTLCESNASPPRSQVKTSCSPWDHAHPNGATYDQVVFAEAAQFEREENHTPTPVRRRWARHQRKLSTESLIPARTPTPLRARARTNDGLLQLKANTTHDSNIQTGARQRHRRKISLKIPINTPIRRAETVEHPNQSTWNGSPHRAVVTAHKISRPLTHEERELEYKHRHTFIGVTSLDDFLEALEVSSTHTTTKEAVAKGFISLAHNEQMLARSSSTRTEGWELVPRVTPDTSSIDYVAQLQVKLGSITLRHFLDMIPFDSKDEVSALHVVEAFSAASHLDAQAGVGTGRKAKAFRTWMVTQAHHVV</sequence>
<proteinExistence type="predicted"/>
<dbReference type="Proteomes" id="UP000002668">
    <property type="component" value="Genome"/>
</dbReference>
<evidence type="ECO:0000256" key="2">
    <source>
        <dbReference type="SAM" id="SignalP"/>
    </source>
</evidence>
<feature type="region of interest" description="Disordered" evidence="1">
    <location>
        <begin position="211"/>
        <end position="231"/>
    </location>
</feature>
<dbReference type="eggNOG" id="ENOG502RPY2">
    <property type="taxonomic scope" value="Eukaryota"/>
</dbReference>
<dbReference type="HOGENOM" id="CLU_041184_0_0_1"/>
<feature type="compositionally biased region" description="Basic and acidic residues" evidence="1">
    <location>
        <begin position="149"/>
        <end position="164"/>
    </location>
</feature>
<keyword evidence="2" id="KW-0732">Signal</keyword>
<dbReference type="InParanoid" id="E5A7G2"/>
<dbReference type="OrthoDB" id="3786670at2759"/>
<feature type="chain" id="PRO_5003192468" evidence="2">
    <location>
        <begin position="30"/>
        <end position="606"/>
    </location>
</feature>
<organism evidence="3 4">
    <name type="scientific">Leptosphaeria maculans (strain JN3 / isolate v23.1.3 / race Av1-4-5-6-7-8)</name>
    <name type="common">Blackleg fungus</name>
    <name type="synonym">Phoma lingam</name>
    <dbReference type="NCBI Taxonomy" id="985895"/>
    <lineage>
        <taxon>Eukaryota</taxon>
        <taxon>Fungi</taxon>
        <taxon>Dikarya</taxon>
        <taxon>Ascomycota</taxon>
        <taxon>Pezizomycotina</taxon>
        <taxon>Dothideomycetes</taxon>
        <taxon>Pleosporomycetidae</taxon>
        <taxon>Pleosporales</taxon>
        <taxon>Pleosporineae</taxon>
        <taxon>Leptosphaeriaceae</taxon>
        <taxon>Plenodomus</taxon>
        <taxon>Plenodomus lingam/Leptosphaeria maculans species complex</taxon>
    </lineage>
</organism>
<gene>
    <name evidence="3" type="ORF">LEMA_P087960.1</name>
</gene>
<evidence type="ECO:0000313" key="4">
    <source>
        <dbReference type="Proteomes" id="UP000002668"/>
    </source>
</evidence>
<evidence type="ECO:0000313" key="3">
    <source>
        <dbReference type="EMBL" id="CBX99557.1"/>
    </source>
</evidence>
<keyword evidence="4" id="KW-1185">Reference proteome</keyword>
<reference evidence="4" key="1">
    <citation type="journal article" date="2011" name="Nat. Commun.">
        <title>Effector diversification within compartments of the Leptosphaeria maculans genome affected by Repeat-Induced Point mutations.</title>
        <authorList>
            <person name="Rouxel T."/>
            <person name="Grandaubert J."/>
            <person name="Hane J.K."/>
            <person name="Hoede C."/>
            <person name="van de Wouw A.P."/>
            <person name="Couloux A."/>
            <person name="Dominguez V."/>
            <person name="Anthouard V."/>
            <person name="Bally P."/>
            <person name="Bourras S."/>
            <person name="Cozijnsen A.J."/>
            <person name="Ciuffetti L.M."/>
            <person name="Degrave A."/>
            <person name="Dilmaghani A."/>
            <person name="Duret L."/>
            <person name="Fudal I."/>
            <person name="Goodwin S.B."/>
            <person name="Gout L."/>
            <person name="Glaser N."/>
            <person name="Linglin J."/>
            <person name="Kema G.H.J."/>
            <person name="Lapalu N."/>
            <person name="Lawrence C.B."/>
            <person name="May K."/>
            <person name="Meyer M."/>
            <person name="Ollivier B."/>
            <person name="Poulain J."/>
            <person name="Schoch C.L."/>
            <person name="Simon A."/>
            <person name="Spatafora J.W."/>
            <person name="Stachowiak A."/>
            <person name="Turgeon B.G."/>
            <person name="Tyler B.M."/>
            <person name="Vincent D."/>
            <person name="Weissenbach J."/>
            <person name="Amselem J."/>
            <person name="Quesneville H."/>
            <person name="Oliver R.P."/>
            <person name="Wincker P."/>
            <person name="Balesdent M.-H."/>
            <person name="Howlett B.J."/>
        </authorList>
    </citation>
    <scope>NUCLEOTIDE SEQUENCE [LARGE SCALE GENOMIC DNA]</scope>
    <source>
        <strain evidence="4">JN3 / isolate v23.1.3 / race Av1-4-5-6-7-8</strain>
    </source>
</reference>
<feature type="region of interest" description="Disordered" evidence="1">
    <location>
        <begin position="97"/>
        <end position="116"/>
    </location>
</feature>